<dbReference type="GO" id="GO:0071713">
    <property type="term" value="F:para-aminobenzoyl-glutamate hydrolase activity"/>
    <property type="evidence" value="ECO:0007669"/>
    <property type="project" value="TreeGrafter"/>
</dbReference>
<dbReference type="InterPro" id="IPR052030">
    <property type="entry name" value="Peptidase_M20/M20A_hydrolases"/>
</dbReference>
<protein>
    <submittedName>
        <fullName evidence="2">Aminobenzoyl-glutamate utilization protein B</fullName>
    </submittedName>
</protein>
<dbReference type="PANTHER" id="PTHR30575">
    <property type="entry name" value="PEPTIDASE M20"/>
    <property type="match status" value="1"/>
</dbReference>
<accession>A0A2V3TVC1</accession>
<dbReference type="GO" id="GO:0016805">
    <property type="term" value="F:dipeptidase activity"/>
    <property type="evidence" value="ECO:0007669"/>
    <property type="project" value="TreeGrafter"/>
</dbReference>
<dbReference type="PANTHER" id="PTHR30575:SF0">
    <property type="entry name" value="XAA-ARG DIPEPTIDASE"/>
    <property type="match status" value="1"/>
</dbReference>
<dbReference type="Gene3D" id="3.30.70.360">
    <property type="match status" value="1"/>
</dbReference>
<dbReference type="Proteomes" id="UP000248021">
    <property type="component" value="Unassembled WGS sequence"/>
</dbReference>
<comment type="caution">
    <text evidence="2">The sequence shown here is derived from an EMBL/GenBank/DDBJ whole genome shotgun (WGS) entry which is preliminary data.</text>
</comment>
<organism evidence="2 3">
    <name type="scientific">Chelatococcus asaccharovorans</name>
    <dbReference type="NCBI Taxonomy" id="28210"/>
    <lineage>
        <taxon>Bacteria</taxon>
        <taxon>Pseudomonadati</taxon>
        <taxon>Pseudomonadota</taxon>
        <taxon>Alphaproteobacteria</taxon>
        <taxon>Hyphomicrobiales</taxon>
        <taxon>Chelatococcaceae</taxon>
        <taxon>Chelatococcus</taxon>
    </lineage>
</organism>
<reference evidence="2 3" key="1">
    <citation type="submission" date="2018-05" db="EMBL/GenBank/DDBJ databases">
        <title>Genomic Encyclopedia of Type Strains, Phase IV (KMG-IV): sequencing the most valuable type-strain genomes for metagenomic binning, comparative biology and taxonomic classification.</title>
        <authorList>
            <person name="Goeker M."/>
        </authorList>
    </citation>
    <scope>NUCLEOTIDE SEQUENCE [LARGE SCALE GENOMIC DNA]</scope>
    <source>
        <strain evidence="2 3">DSM 6462</strain>
    </source>
</reference>
<feature type="domain" description="Peptidase M20 dimerisation" evidence="1">
    <location>
        <begin position="198"/>
        <end position="290"/>
    </location>
</feature>
<dbReference type="OrthoDB" id="9781032at2"/>
<dbReference type="GO" id="GO:0046657">
    <property type="term" value="P:folic acid catabolic process"/>
    <property type="evidence" value="ECO:0007669"/>
    <property type="project" value="TreeGrafter"/>
</dbReference>
<dbReference type="SUPFAM" id="SSF55031">
    <property type="entry name" value="Bacterial exopeptidase dimerisation domain"/>
    <property type="match status" value="1"/>
</dbReference>
<keyword evidence="3" id="KW-1185">Reference proteome</keyword>
<evidence type="ECO:0000259" key="1">
    <source>
        <dbReference type="Pfam" id="PF07687"/>
    </source>
</evidence>
<dbReference type="AlphaFoldDB" id="A0A2V3TVC1"/>
<dbReference type="InterPro" id="IPR036264">
    <property type="entry name" value="Bact_exopeptidase_dim_dom"/>
</dbReference>
<dbReference type="Pfam" id="PF07687">
    <property type="entry name" value="M20_dimer"/>
    <property type="match status" value="1"/>
</dbReference>
<dbReference type="NCBIfam" id="TIGR01891">
    <property type="entry name" value="amidohydrolases"/>
    <property type="match status" value="1"/>
</dbReference>
<evidence type="ECO:0000313" key="3">
    <source>
        <dbReference type="Proteomes" id="UP000248021"/>
    </source>
</evidence>
<sequence length="507" mass="54810">MDTHNGSKSASVDSLKQAIVLGVERRAKLVQEIVDSLFSFAELGFQESESERYMTRILEDAGFSIRRQAAGIPTQWAARWGNGGPVISLNSDIDALSGLSQKPGVPRPEPLVEGAPGHGEGHNSGMAVAIVAALAAKDIMEREGLPGTLHLWPGIAEEQIASKSYVANSDVLDDVDVVLSMHVSNDFTVQGGEGESLGAASVEFTFHGKSAHAAGVPWLGRSALDAVELMNVGWNFKREHLHPRQRSHYVITNGGGQPNVVPDRASVWYYFRDSDAGNVRAMMDVAQDIAAGAALMTGTRFTSELLGVAWPHHYNLPLAQAVHRNMETVGMPDWSEEDLALAKALQSHMQVEQIGLRTVLPPLTPPLMGPTAGGSDDIGDVTWKVPTIRLRYPSNIPGAIGHHWSSAVSMATPIAHKGVSAAAKVAGMTIIDLLLKPDLLDSIRDYFVNVQTRDIKYAPIQSADAIPAIHLNGPAQAKYRPDLEKTYYDPARFETYLKQLGVDYPTI</sequence>
<dbReference type="GO" id="GO:0005737">
    <property type="term" value="C:cytoplasm"/>
    <property type="evidence" value="ECO:0007669"/>
    <property type="project" value="TreeGrafter"/>
</dbReference>
<dbReference type="InterPro" id="IPR017439">
    <property type="entry name" value="Amidohydrolase"/>
</dbReference>
<evidence type="ECO:0000313" key="2">
    <source>
        <dbReference type="EMBL" id="PXW52513.1"/>
    </source>
</evidence>
<dbReference type="Gene3D" id="3.40.630.10">
    <property type="entry name" value="Zn peptidases"/>
    <property type="match status" value="1"/>
</dbReference>
<dbReference type="EMBL" id="QJJK01000016">
    <property type="protein sequence ID" value="PXW52513.1"/>
    <property type="molecule type" value="Genomic_DNA"/>
</dbReference>
<proteinExistence type="predicted"/>
<name>A0A2V3TVC1_9HYPH</name>
<dbReference type="SUPFAM" id="SSF53187">
    <property type="entry name" value="Zn-dependent exopeptidases"/>
    <property type="match status" value="1"/>
</dbReference>
<gene>
    <name evidence="2" type="ORF">C7450_11687</name>
</gene>
<dbReference type="RefSeq" id="WP_110377988.1">
    <property type="nucleotide sequence ID" value="NZ_JAHBRY010000001.1"/>
</dbReference>
<dbReference type="InterPro" id="IPR011650">
    <property type="entry name" value="Peptidase_M20_dimer"/>
</dbReference>